<name>A0A4C1Z4W7_EUMVA</name>
<evidence type="ECO:0000256" key="1">
    <source>
        <dbReference type="SAM" id="MobiDB-lite"/>
    </source>
</evidence>
<gene>
    <name evidence="2" type="ORF">EVAR_62778_1</name>
</gene>
<evidence type="ECO:0008006" key="4">
    <source>
        <dbReference type="Google" id="ProtNLM"/>
    </source>
</evidence>
<feature type="region of interest" description="Disordered" evidence="1">
    <location>
        <begin position="62"/>
        <end position="88"/>
    </location>
</feature>
<dbReference type="OrthoDB" id="10065625at2759"/>
<dbReference type="AlphaFoldDB" id="A0A4C1Z4W7"/>
<comment type="caution">
    <text evidence="2">The sequence shown here is derived from an EMBL/GenBank/DDBJ whole genome shotgun (WGS) entry which is preliminary data.</text>
</comment>
<reference evidence="2 3" key="1">
    <citation type="journal article" date="2019" name="Commun. Biol.">
        <title>The bagworm genome reveals a unique fibroin gene that provides high tensile strength.</title>
        <authorList>
            <person name="Kono N."/>
            <person name="Nakamura H."/>
            <person name="Ohtoshi R."/>
            <person name="Tomita M."/>
            <person name="Numata K."/>
            <person name="Arakawa K."/>
        </authorList>
    </citation>
    <scope>NUCLEOTIDE SEQUENCE [LARGE SCALE GENOMIC DNA]</scope>
</reference>
<keyword evidence="3" id="KW-1185">Reference proteome</keyword>
<evidence type="ECO:0000313" key="3">
    <source>
        <dbReference type="Proteomes" id="UP000299102"/>
    </source>
</evidence>
<protein>
    <recommendedName>
        <fullName evidence="4">Reverse transcriptase domain-containing protein</fullName>
    </recommendedName>
</protein>
<dbReference type="EMBL" id="BGZK01001540">
    <property type="protein sequence ID" value="GBP81959.1"/>
    <property type="molecule type" value="Genomic_DNA"/>
</dbReference>
<accession>A0A4C1Z4W7</accession>
<evidence type="ECO:0000313" key="2">
    <source>
        <dbReference type="EMBL" id="GBP81959.1"/>
    </source>
</evidence>
<dbReference type="Proteomes" id="UP000299102">
    <property type="component" value="Unassembled WGS sequence"/>
</dbReference>
<proteinExistence type="predicted"/>
<sequence>MVFAYIDIGISNQINIRAGVPQGASLSYLLYSAYTNDIPRRSSRYSRTIPRFNFVLSSKNLHSSASRGPLMSGVDGSAPGGFKSIQKS</sequence>
<organism evidence="2 3">
    <name type="scientific">Eumeta variegata</name>
    <name type="common">Bagworm moth</name>
    <name type="synonym">Eumeta japonica</name>
    <dbReference type="NCBI Taxonomy" id="151549"/>
    <lineage>
        <taxon>Eukaryota</taxon>
        <taxon>Metazoa</taxon>
        <taxon>Ecdysozoa</taxon>
        <taxon>Arthropoda</taxon>
        <taxon>Hexapoda</taxon>
        <taxon>Insecta</taxon>
        <taxon>Pterygota</taxon>
        <taxon>Neoptera</taxon>
        <taxon>Endopterygota</taxon>
        <taxon>Lepidoptera</taxon>
        <taxon>Glossata</taxon>
        <taxon>Ditrysia</taxon>
        <taxon>Tineoidea</taxon>
        <taxon>Psychidae</taxon>
        <taxon>Oiketicinae</taxon>
        <taxon>Eumeta</taxon>
    </lineage>
</organism>